<dbReference type="SUPFAM" id="SSF52096">
    <property type="entry name" value="ClpP/crotonase"/>
    <property type="match status" value="1"/>
</dbReference>
<protein>
    <submittedName>
        <fullName evidence="2">Serine dehydrogenase proteinase</fullName>
    </submittedName>
</protein>
<name>A0A450VG81_9GAMM</name>
<accession>A0A450VG81</accession>
<evidence type="ECO:0000313" key="1">
    <source>
        <dbReference type="EMBL" id="VFJ98036.1"/>
    </source>
</evidence>
<reference evidence="2" key="1">
    <citation type="submission" date="2019-02" db="EMBL/GenBank/DDBJ databases">
        <authorList>
            <person name="Gruber-Vodicka R. H."/>
            <person name="Seah K. B. B."/>
        </authorList>
    </citation>
    <scope>NUCLEOTIDE SEQUENCE</scope>
    <source>
        <strain evidence="2">BECK_SA2B15</strain>
        <strain evidence="1">BECK_SA2B20</strain>
    </source>
</reference>
<dbReference type="Pfam" id="PF01972">
    <property type="entry name" value="SDH_protease"/>
    <property type="match status" value="1"/>
</dbReference>
<dbReference type="Gene3D" id="3.90.226.10">
    <property type="entry name" value="2-enoyl-CoA Hydratase, Chain A, domain 1"/>
    <property type="match status" value="1"/>
</dbReference>
<dbReference type="EMBL" id="CAADFG010000352">
    <property type="protein sequence ID" value="VFK03775.1"/>
    <property type="molecule type" value="Genomic_DNA"/>
</dbReference>
<organism evidence="2">
    <name type="scientific">Candidatus Kentrum eta</name>
    <dbReference type="NCBI Taxonomy" id="2126337"/>
    <lineage>
        <taxon>Bacteria</taxon>
        <taxon>Pseudomonadati</taxon>
        <taxon>Pseudomonadota</taxon>
        <taxon>Gammaproteobacteria</taxon>
        <taxon>Candidatus Kentrum</taxon>
    </lineage>
</organism>
<dbReference type="PANTHER" id="PTHR35984">
    <property type="entry name" value="PERIPLASMIC SERINE PROTEASE"/>
    <property type="match status" value="1"/>
</dbReference>
<evidence type="ECO:0000313" key="2">
    <source>
        <dbReference type="EMBL" id="VFK03775.1"/>
    </source>
</evidence>
<dbReference type="InterPro" id="IPR002825">
    <property type="entry name" value="Pept_S49_ser-pept_pro"/>
</dbReference>
<dbReference type="EMBL" id="CAADFI010000124">
    <property type="protein sequence ID" value="VFJ98036.1"/>
    <property type="molecule type" value="Genomic_DNA"/>
</dbReference>
<dbReference type="GO" id="GO:0016020">
    <property type="term" value="C:membrane"/>
    <property type="evidence" value="ECO:0007669"/>
    <property type="project" value="InterPro"/>
</dbReference>
<sequence length="286" mass="32972">MSTVNYHVIGISRSHLREIGILLKADALVIFSPMVSGLDAQVKHNIESLDSNRADRLVVILDTYGGVIEVVERIVNTIRKYYNEMDVIIPDHAMSAGTIFALSADNIYMNYFSYLGPIDPQVVQSDGRLSPALGYLEQFNRLSDESKDRELTQAEAILLEKLDLADLYRYDQAREHSVELIEDWLSKYKFKSWINTETKKEIVTEEKRKSRAKDIAKQLNNTKRWHAHGRGINMHIMKEELKLKIEDFDTNDKLSSQIRLLYDLITDYMGKTGLNMHVDIQGYKNE</sequence>
<gene>
    <name evidence="2" type="ORF">BECKH772A_GA0070896_103523</name>
    <name evidence="1" type="ORF">BECKH772B_GA0070898_101245</name>
</gene>
<dbReference type="PANTHER" id="PTHR35984:SF1">
    <property type="entry name" value="PERIPLASMIC SERINE PROTEASE"/>
    <property type="match status" value="1"/>
</dbReference>
<dbReference type="AlphaFoldDB" id="A0A450VG81"/>
<proteinExistence type="predicted"/>
<dbReference type="InterPro" id="IPR029045">
    <property type="entry name" value="ClpP/crotonase-like_dom_sf"/>
</dbReference>